<keyword evidence="2" id="KW-0812">Transmembrane</keyword>
<feature type="region of interest" description="Disordered" evidence="1">
    <location>
        <begin position="415"/>
        <end position="434"/>
    </location>
</feature>
<feature type="transmembrane region" description="Helical" evidence="2">
    <location>
        <begin position="155"/>
        <end position="174"/>
    </location>
</feature>
<evidence type="ECO:0000256" key="1">
    <source>
        <dbReference type="SAM" id="MobiDB-lite"/>
    </source>
</evidence>
<organism evidence="3">
    <name type="scientific">Tanacetum cinerariifolium</name>
    <name type="common">Dalmatian daisy</name>
    <name type="synonym">Chrysanthemum cinerariifolium</name>
    <dbReference type="NCBI Taxonomy" id="118510"/>
    <lineage>
        <taxon>Eukaryota</taxon>
        <taxon>Viridiplantae</taxon>
        <taxon>Streptophyta</taxon>
        <taxon>Embryophyta</taxon>
        <taxon>Tracheophyta</taxon>
        <taxon>Spermatophyta</taxon>
        <taxon>Magnoliopsida</taxon>
        <taxon>eudicotyledons</taxon>
        <taxon>Gunneridae</taxon>
        <taxon>Pentapetalae</taxon>
        <taxon>asterids</taxon>
        <taxon>campanulids</taxon>
        <taxon>Asterales</taxon>
        <taxon>Asteraceae</taxon>
        <taxon>Asteroideae</taxon>
        <taxon>Anthemideae</taxon>
        <taxon>Anthemidinae</taxon>
        <taxon>Tanacetum</taxon>
    </lineage>
</organism>
<reference evidence="3" key="1">
    <citation type="journal article" date="2019" name="Sci. Rep.">
        <title>Draft genome of Tanacetum cinerariifolium, the natural source of mosquito coil.</title>
        <authorList>
            <person name="Yamashiro T."/>
            <person name="Shiraishi A."/>
            <person name="Satake H."/>
            <person name="Nakayama K."/>
        </authorList>
    </citation>
    <scope>NUCLEOTIDE SEQUENCE</scope>
</reference>
<dbReference type="AlphaFoldDB" id="A0A6L2JS57"/>
<protein>
    <recommendedName>
        <fullName evidence="4">Reverse transcriptase domain-containing protein</fullName>
    </recommendedName>
</protein>
<proteinExistence type="predicted"/>
<evidence type="ECO:0000256" key="2">
    <source>
        <dbReference type="SAM" id="Phobius"/>
    </source>
</evidence>
<comment type="caution">
    <text evidence="3">The sequence shown here is derived from an EMBL/GenBank/DDBJ whole genome shotgun (WGS) entry which is preliminary data.</text>
</comment>
<evidence type="ECO:0008006" key="4">
    <source>
        <dbReference type="Google" id="ProtNLM"/>
    </source>
</evidence>
<evidence type="ECO:0000313" key="3">
    <source>
        <dbReference type="EMBL" id="GEU39600.1"/>
    </source>
</evidence>
<keyword evidence="2" id="KW-0472">Membrane</keyword>
<sequence>MDRSRITGQRALHHRSLAQDATTDQRILHAFVACYNRGSWKFKLLLEVKWVFSDYKLVEGFLPILVIRIQDFMPSALTMPTLEAQSFACVLSILRSIDLVVIFFVNGKRRSRLQLIVSPPSNRSDQDALQMVLKKLFTIFPLNPNQPLKKVDNSYFVLNVIIPEVFFCLIDWLAPPSIFLDKFLVFIVDALSEKNIRVISSIHNDDGNPFRSNIKQAMRNSYFPNNSSATIPRRQNKRRAPNIVEPELRTIIEIAYNHTMEELLQAPTEGYGEAIVIPKINTDHFEIKTNLLQLVQANWDVPNDVIKLMMFPYFLDGNARVCDIFAKKIVALAPVKAVKESCVTYGGAHAYYNCLNTDSNQPSVCVATGTYNQIAPQNSASNDMASPGFASVQNGQNSDVAYEGPSIPTPKKIVEQETEETTDKEQSNFQGSTTHIQPKFHGCFNLDAKIASTIKSLLINKDKLFELAKIPLNENCSAILLKKLPEKLRDPGKFLIPCDFKGMDGSDFILEDIDAYLKDESVSLEIDHVDCHPEGDICLIEKLLNNDPFQLPSMDLKQGEVVKAKSSIEEPPN</sequence>
<name>A0A6L2JS57_TANCI</name>
<accession>A0A6L2JS57</accession>
<dbReference type="EMBL" id="BKCJ010001195">
    <property type="protein sequence ID" value="GEU39600.1"/>
    <property type="molecule type" value="Genomic_DNA"/>
</dbReference>
<gene>
    <name evidence="3" type="ORF">Tci_011578</name>
</gene>
<keyword evidence="2" id="KW-1133">Transmembrane helix</keyword>